<dbReference type="Proteomes" id="UP000094828">
    <property type="component" value="Unassembled WGS sequence"/>
</dbReference>
<proteinExistence type="predicted"/>
<organism evidence="1 2">
    <name type="scientific">Planctopirus hydrillae</name>
    <dbReference type="NCBI Taxonomy" id="1841610"/>
    <lineage>
        <taxon>Bacteria</taxon>
        <taxon>Pseudomonadati</taxon>
        <taxon>Planctomycetota</taxon>
        <taxon>Planctomycetia</taxon>
        <taxon>Planctomycetales</taxon>
        <taxon>Planctomycetaceae</taxon>
        <taxon>Planctopirus</taxon>
    </lineage>
</organism>
<comment type="caution">
    <text evidence="1">The sequence shown here is derived from an EMBL/GenBank/DDBJ whole genome shotgun (WGS) entry which is preliminary data.</text>
</comment>
<keyword evidence="2" id="KW-1185">Reference proteome</keyword>
<name>A0A1C3E6R9_9PLAN</name>
<evidence type="ECO:0000313" key="2">
    <source>
        <dbReference type="Proteomes" id="UP000094828"/>
    </source>
</evidence>
<dbReference type="STRING" id="1841610.A6X21_10615"/>
<dbReference type="AlphaFoldDB" id="A0A1C3E6R9"/>
<protein>
    <submittedName>
        <fullName evidence="1">Uncharacterized protein</fullName>
    </submittedName>
</protein>
<dbReference type="EMBL" id="LYDR01000150">
    <property type="protein sequence ID" value="ODA28936.1"/>
    <property type="molecule type" value="Genomic_DNA"/>
</dbReference>
<gene>
    <name evidence="1" type="ORF">A6X21_10615</name>
</gene>
<reference evidence="1 2" key="1">
    <citation type="submission" date="2016-05" db="EMBL/GenBank/DDBJ databases">
        <title>Genomic and physiological characterization of Planctopirus sp. isolated from fresh water lake.</title>
        <authorList>
            <person name="Subhash Y."/>
            <person name="Ramana C."/>
        </authorList>
    </citation>
    <scope>NUCLEOTIDE SEQUENCE [LARGE SCALE GENOMIC DNA]</scope>
    <source>
        <strain evidence="1 2">JC280</strain>
    </source>
</reference>
<evidence type="ECO:0000313" key="1">
    <source>
        <dbReference type="EMBL" id="ODA28936.1"/>
    </source>
</evidence>
<sequence length="71" mass="8150">MSNRLIIEGFWSTRERSRSEQNLFSNCAENEQTASGRSLRTLRPYSKEKCDVISVSSKILSGIIHQRDTCK</sequence>
<accession>A0A1C3E6R9</accession>